<keyword evidence="3" id="KW-1185">Reference proteome</keyword>
<proteinExistence type="predicted"/>
<dbReference type="Pfam" id="PF00149">
    <property type="entry name" value="Metallophos"/>
    <property type="match status" value="1"/>
</dbReference>
<comment type="caution">
    <text evidence="2">The sequence shown here is derived from an EMBL/GenBank/DDBJ whole genome shotgun (WGS) entry which is preliminary data.</text>
</comment>
<dbReference type="GO" id="GO:0016787">
    <property type="term" value="F:hydrolase activity"/>
    <property type="evidence" value="ECO:0007669"/>
    <property type="project" value="InterPro"/>
</dbReference>
<dbReference type="PANTHER" id="PTHR16509">
    <property type="match status" value="1"/>
</dbReference>
<evidence type="ECO:0000313" key="3">
    <source>
        <dbReference type="Proteomes" id="UP000186894"/>
    </source>
</evidence>
<dbReference type="AlphaFoldDB" id="A0A1Q8ZUW7"/>
<reference evidence="2 3" key="1">
    <citation type="submission" date="2016-09" db="EMBL/GenBank/DDBJ databases">
        <title>Rhizobium oryziradicis sp. nov., isolated from the root of rice.</title>
        <authorList>
            <person name="Zhao J."/>
            <person name="Zhang X."/>
        </authorList>
    </citation>
    <scope>NUCLEOTIDE SEQUENCE [LARGE SCALE GENOMIC DNA]</scope>
    <source>
        <strain evidence="2 3">N19</strain>
    </source>
</reference>
<dbReference type="EMBL" id="MKIM01000024">
    <property type="protein sequence ID" value="OLP45860.1"/>
    <property type="molecule type" value="Genomic_DNA"/>
</dbReference>
<organism evidence="2 3">
    <name type="scientific">Rhizobium oryziradicis</name>
    <dbReference type="NCBI Taxonomy" id="1867956"/>
    <lineage>
        <taxon>Bacteria</taxon>
        <taxon>Pseudomonadati</taxon>
        <taxon>Pseudomonadota</taxon>
        <taxon>Alphaproteobacteria</taxon>
        <taxon>Hyphomicrobiales</taxon>
        <taxon>Rhizobiaceae</taxon>
        <taxon>Rhizobium/Agrobacterium group</taxon>
        <taxon>Rhizobium</taxon>
    </lineage>
</organism>
<dbReference type="Proteomes" id="UP000186894">
    <property type="component" value="Unassembled WGS sequence"/>
</dbReference>
<sequence>MLKTTPLLRLGIIADPQYAALPPDARMDRHYANSLTKLRAAIHAFNLEDLDRVVVLGDLIDRGFEHFAPALETFAASRHPVIFLPGNHDFAVKPEQRSMVQAALDMPAPYYDLVINGVRLIITDCCEISTFAPPPSDPRLAEAEACLAALKEKGAINAQSWNAGMSDSQIAWLKSRLALAEQRGEKAIVLGHYPLHPFTDHALWNAQAVADAISSSPAAIAYLSGHDHRGNYGTRGHTHFINFKGMVDTERDNAFATLKLMFDALIIEGFGRQESYTLAI</sequence>
<evidence type="ECO:0000313" key="2">
    <source>
        <dbReference type="EMBL" id="OLP45860.1"/>
    </source>
</evidence>
<dbReference type="Gene3D" id="3.60.21.10">
    <property type="match status" value="1"/>
</dbReference>
<dbReference type="PANTHER" id="PTHR16509:SF1">
    <property type="entry name" value="MANGANESE-DEPENDENT ADP-RIBOSE_CDP-ALCOHOL DIPHOSPHATASE"/>
    <property type="match status" value="1"/>
</dbReference>
<feature type="domain" description="Calcineurin-like phosphoesterase" evidence="1">
    <location>
        <begin position="9"/>
        <end position="229"/>
    </location>
</feature>
<accession>A0A1Q8ZUW7</accession>
<protein>
    <submittedName>
        <fullName evidence="2">Phosphatase</fullName>
    </submittedName>
</protein>
<dbReference type="InterPro" id="IPR029052">
    <property type="entry name" value="Metallo-depent_PP-like"/>
</dbReference>
<evidence type="ECO:0000259" key="1">
    <source>
        <dbReference type="Pfam" id="PF00149"/>
    </source>
</evidence>
<dbReference type="OrthoDB" id="9791866at2"/>
<dbReference type="STRING" id="1867956.BJF95_10040"/>
<gene>
    <name evidence="2" type="ORF">BJF95_10040</name>
</gene>
<name>A0A1Q8ZUW7_9HYPH</name>
<dbReference type="InterPro" id="IPR004843">
    <property type="entry name" value="Calcineurin-like_PHP"/>
</dbReference>
<dbReference type="SUPFAM" id="SSF56300">
    <property type="entry name" value="Metallo-dependent phosphatases"/>
    <property type="match status" value="1"/>
</dbReference>
<dbReference type="RefSeq" id="WP_075638864.1">
    <property type="nucleotide sequence ID" value="NZ_MKIM01000024.1"/>
</dbReference>